<dbReference type="EMBL" id="JAGTXO010000016">
    <property type="protein sequence ID" value="KAG8463356.1"/>
    <property type="molecule type" value="Genomic_DNA"/>
</dbReference>
<dbReference type="AlphaFoldDB" id="A0A8J6C9T6"/>
<gene>
    <name evidence="1" type="ORF">KFE25_004867</name>
</gene>
<name>A0A8J6C9T6_DIALT</name>
<keyword evidence="2" id="KW-1185">Reference proteome</keyword>
<comment type="caution">
    <text evidence="1">The sequence shown here is derived from an EMBL/GenBank/DDBJ whole genome shotgun (WGS) entry which is preliminary data.</text>
</comment>
<dbReference type="OrthoDB" id="10596502at2759"/>
<reference evidence="1" key="1">
    <citation type="submission" date="2021-05" db="EMBL/GenBank/DDBJ databases">
        <title>The genome of the haptophyte Pavlova lutheri (Diacronema luteri, Pavlovales) - a model for lipid biosynthesis in eukaryotic algae.</title>
        <authorList>
            <person name="Hulatt C.J."/>
            <person name="Posewitz M.C."/>
        </authorList>
    </citation>
    <scope>NUCLEOTIDE SEQUENCE</scope>
    <source>
        <strain evidence="1">NIVA-4/92</strain>
    </source>
</reference>
<evidence type="ECO:0000313" key="1">
    <source>
        <dbReference type="EMBL" id="KAG8463356.1"/>
    </source>
</evidence>
<protein>
    <submittedName>
        <fullName evidence="1">Uncharacterized protein</fullName>
    </submittedName>
</protein>
<dbReference type="Proteomes" id="UP000751190">
    <property type="component" value="Unassembled WGS sequence"/>
</dbReference>
<proteinExistence type="predicted"/>
<evidence type="ECO:0000313" key="2">
    <source>
        <dbReference type="Proteomes" id="UP000751190"/>
    </source>
</evidence>
<organism evidence="1 2">
    <name type="scientific">Diacronema lutheri</name>
    <name type="common">Unicellular marine alga</name>
    <name type="synonym">Monochrysis lutheri</name>
    <dbReference type="NCBI Taxonomy" id="2081491"/>
    <lineage>
        <taxon>Eukaryota</taxon>
        <taxon>Haptista</taxon>
        <taxon>Haptophyta</taxon>
        <taxon>Pavlovophyceae</taxon>
        <taxon>Pavlovales</taxon>
        <taxon>Pavlovaceae</taxon>
        <taxon>Diacronema</taxon>
    </lineage>
</organism>
<accession>A0A8J6C9T6</accession>
<sequence>MAVDVDLTSPVVGARRHLQAGVECDENHDGSAAAPSRTPASVAELFSGEPGGAASDGAAGEFARPWSAQCAGEAVARPRAKRKVAAPAVRRQRAANALEPHAGATARPLADGAAPELTEAAEARKARASWPRIDAADELRARARAWLVADAALYERLLVFETVDLALIMSALQVGADTARVRARLSRPVVCALLDGWGVSYQCRWRA</sequence>